<evidence type="ECO:0000256" key="2">
    <source>
        <dbReference type="SAM" id="MobiDB-lite"/>
    </source>
</evidence>
<comment type="caution">
    <text evidence="4">The sequence shown here is derived from an EMBL/GenBank/DDBJ whole genome shotgun (WGS) entry which is preliminary data.</text>
</comment>
<dbReference type="OrthoDB" id="5978656at2759"/>
<reference evidence="5" key="1">
    <citation type="journal article" date="2015" name="Genome Announc.">
        <title>Draft whole-genome sequence of the biocontrol agent Trichoderma harzianum T6776.</title>
        <authorList>
            <person name="Baroncelli R."/>
            <person name="Piaggeschi G."/>
            <person name="Fiorini L."/>
            <person name="Bertolini E."/>
            <person name="Zapparata A."/>
            <person name="Pe M.E."/>
            <person name="Sarrocco S."/>
            <person name="Vannacci G."/>
        </authorList>
    </citation>
    <scope>NUCLEOTIDE SEQUENCE [LARGE SCALE GENOMIC DNA]</scope>
    <source>
        <strain evidence="5">T6776</strain>
    </source>
</reference>
<proteinExistence type="predicted"/>
<dbReference type="InterPro" id="IPR015421">
    <property type="entry name" value="PyrdxlP-dep_Trfase_major"/>
</dbReference>
<dbReference type="InterPro" id="IPR000192">
    <property type="entry name" value="Aminotrans_V_dom"/>
</dbReference>
<keyword evidence="1" id="KW-0663">Pyridoxal phosphate</keyword>
<dbReference type="PANTHER" id="PTHR43586:SF8">
    <property type="entry name" value="CYSTEINE DESULFURASE 1, CHLOROPLASTIC"/>
    <property type="match status" value="1"/>
</dbReference>
<evidence type="ECO:0000313" key="4">
    <source>
        <dbReference type="EMBL" id="KKP01032.1"/>
    </source>
</evidence>
<dbReference type="OMA" id="NHAYGWL"/>
<sequence length="430" mass="47375">MAPFNTQDSKTPNTHLTNCQISTPHPLSTPPEEDSLFTIFRRLVPLVSNGKIIHLNAGFMPPSNMVVGDAINRFCSEALYHESPKPLWKQDTEQLRSLLARYLQIEPSSLAFVRDTTEGLSSFMHGLRFEKGDNVVILDCEHPNQLYGWLSLRAKGLEVRLVPTLARAAKIGRIEAANADTFTPYVDNKTKAIGLSSVMFHSGQRNDVADVCAKFRPQGIHVLADLTQEVGFADVNIAKLGVSAASFSMHKGLNTPTGIAVLYMDPEVVAELDPIPPLVGYGGIANMSEDAPLVEGPIEFHPTARRYEHTNMGWINVVCGRAFMEFYLDVMGPKNVENHLYGVGDHLRRTCAALGIEIIGPQNKKQHSPHLYVLGLQDDKWYGHLREAGVIVTKLVTGIRVSLGFYNNGNDVDRLADILRAGITQGIPFA</sequence>
<evidence type="ECO:0000259" key="3">
    <source>
        <dbReference type="Pfam" id="PF00266"/>
    </source>
</evidence>
<feature type="compositionally biased region" description="Polar residues" evidence="2">
    <location>
        <begin position="1"/>
        <end position="26"/>
    </location>
</feature>
<accession>A0A0F9ZL89</accession>
<dbReference type="AlphaFoldDB" id="A0A0F9ZL89"/>
<dbReference type="Gene3D" id="3.40.640.10">
    <property type="entry name" value="Type I PLP-dependent aspartate aminotransferase-like (Major domain)"/>
    <property type="match status" value="1"/>
</dbReference>
<dbReference type="PANTHER" id="PTHR43586">
    <property type="entry name" value="CYSTEINE DESULFURASE"/>
    <property type="match status" value="1"/>
</dbReference>
<name>A0A0F9ZL89_TRIHA</name>
<dbReference type="InterPro" id="IPR015424">
    <property type="entry name" value="PyrdxlP-dep_Trfase"/>
</dbReference>
<dbReference type="InterPro" id="IPR015422">
    <property type="entry name" value="PyrdxlP-dep_Trfase_small"/>
</dbReference>
<evidence type="ECO:0000313" key="5">
    <source>
        <dbReference type="Proteomes" id="UP000034112"/>
    </source>
</evidence>
<dbReference type="Gene3D" id="3.90.1150.10">
    <property type="entry name" value="Aspartate Aminotransferase, domain 1"/>
    <property type="match status" value="1"/>
</dbReference>
<feature type="region of interest" description="Disordered" evidence="2">
    <location>
        <begin position="1"/>
        <end position="30"/>
    </location>
</feature>
<dbReference type="SUPFAM" id="SSF53383">
    <property type="entry name" value="PLP-dependent transferases"/>
    <property type="match status" value="1"/>
</dbReference>
<feature type="domain" description="Aminotransferase class V" evidence="3">
    <location>
        <begin position="89"/>
        <end position="415"/>
    </location>
</feature>
<dbReference type="Pfam" id="PF00266">
    <property type="entry name" value="Aminotran_5"/>
    <property type="match status" value="1"/>
</dbReference>
<protein>
    <recommendedName>
        <fullName evidence="3">Aminotransferase class V domain-containing protein</fullName>
    </recommendedName>
</protein>
<organism evidence="4 5">
    <name type="scientific">Trichoderma harzianum</name>
    <name type="common">Hypocrea lixii</name>
    <dbReference type="NCBI Taxonomy" id="5544"/>
    <lineage>
        <taxon>Eukaryota</taxon>
        <taxon>Fungi</taxon>
        <taxon>Dikarya</taxon>
        <taxon>Ascomycota</taxon>
        <taxon>Pezizomycotina</taxon>
        <taxon>Sordariomycetes</taxon>
        <taxon>Hypocreomycetidae</taxon>
        <taxon>Hypocreales</taxon>
        <taxon>Hypocreaceae</taxon>
        <taxon>Trichoderma</taxon>
    </lineage>
</organism>
<dbReference type="Proteomes" id="UP000034112">
    <property type="component" value="Unassembled WGS sequence"/>
</dbReference>
<gene>
    <name evidence="4" type="ORF">THAR02_06854</name>
</gene>
<evidence type="ECO:0000256" key="1">
    <source>
        <dbReference type="ARBA" id="ARBA00022898"/>
    </source>
</evidence>
<dbReference type="EMBL" id="JOKZ01000216">
    <property type="protein sequence ID" value="KKP01032.1"/>
    <property type="molecule type" value="Genomic_DNA"/>
</dbReference>